<gene>
    <name evidence="1" type="ORF">H8706_02070</name>
</gene>
<reference evidence="1" key="1">
    <citation type="submission" date="2020-08" db="EMBL/GenBank/DDBJ databases">
        <title>Genome public.</title>
        <authorList>
            <person name="Liu C."/>
            <person name="Sun Q."/>
        </authorList>
    </citation>
    <scope>NUCLEOTIDE SEQUENCE</scope>
    <source>
        <strain evidence="1">NSJ-50</strain>
    </source>
</reference>
<keyword evidence="2" id="KW-1185">Reference proteome</keyword>
<proteinExistence type="predicted"/>
<evidence type="ECO:0000313" key="2">
    <source>
        <dbReference type="Proteomes" id="UP000647416"/>
    </source>
</evidence>
<organism evidence="1 2">
    <name type="scientific">Qingrenia yutianensis</name>
    <dbReference type="NCBI Taxonomy" id="2763676"/>
    <lineage>
        <taxon>Bacteria</taxon>
        <taxon>Bacillati</taxon>
        <taxon>Bacillota</taxon>
        <taxon>Clostridia</taxon>
        <taxon>Eubacteriales</taxon>
        <taxon>Oscillospiraceae</taxon>
        <taxon>Qingrenia</taxon>
    </lineage>
</organism>
<dbReference type="Proteomes" id="UP000647416">
    <property type="component" value="Unassembled WGS sequence"/>
</dbReference>
<dbReference type="Pfam" id="PF05402">
    <property type="entry name" value="PqqD"/>
    <property type="match status" value="1"/>
</dbReference>
<dbReference type="AlphaFoldDB" id="A0A926F7G9"/>
<dbReference type="Gene3D" id="1.10.10.1150">
    <property type="entry name" value="Coenzyme PQQ synthesis protein D (PqqD)"/>
    <property type="match status" value="1"/>
</dbReference>
<name>A0A926F7G9_9FIRM</name>
<accession>A0A926F7G9</accession>
<protein>
    <submittedName>
        <fullName evidence="1">PqqD family protein</fullName>
    </submittedName>
</protein>
<sequence>MKFTVSRKKAKGEDMAKIKIKKGFVLNEIDGEYIVAATGKRSRTFGGYICLNHTGKFLWDIISKGTEKDTLYKNFAEEFGIDYTTAKDDADAFLSKLEGADIIER</sequence>
<dbReference type="RefSeq" id="WP_262431317.1">
    <property type="nucleotide sequence ID" value="NZ_JACRTE010000002.1"/>
</dbReference>
<dbReference type="EMBL" id="JACRTE010000002">
    <property type="protein sequence ID" value="MBC8595658.1"/>
    <property type="molecule type" value="Genomic_DNA"/>
</dbReference>
<dbReference type="InterPro" id="IPR041881">
    <property type="entry name" value="PqqD_sf"/>
</dbReference>
<evidence type="ECO:0000313" key="1">
    <source>
        <dbReference type="EMBL" id="MBC8595658.1"/>
    </source>
</evidence>
<comment type="caution">
    <text evidence="1">The sequence shown here is derived from an EMBL/GenBank/DDBJ whole genome shotgun (WGS) entry which is preliminary data.</text>
</comment>
<dbReference type="InterPro" id="IPR008792">
    <property type="entry name" value="PQQD"/>
</dbReference>